<proteinExistence type="predicted"/>
<dbReference type="Proteomes" id="UP000236047">
    <property type="component" value="Unassembled WGS sequence"/>
</dbReference>
<dbReference type="AlphaFoldDB" id="A0A2N8P7J0"/>
<evidence type="ECO:0000313" key="1">
    <source>
        <dbReference type="EMBL" id="PNE36976.1"/>
    </source>
</evidence>
<organism evidence="1 2">
    <name type="scientific">Streptomyces noursei</name>
    <name type="common">Streptomyces albulus</name>
    <dbReference type="NCBI Taxonomy" id="1971"/>
    <lineage>
        <taxon>Bacteria</taxon>
        <taxon>Bacillati</taxon>
        <taxon>Actinomycetota</taxon>
        <taxon>Actinomycetes</taxon>
        <taxon>Kitasatosporales</taxon>
        <taxon>Streptomycetaceae</taxon>
        <taxon>Streptomyces</taxon>
    </lineage>
</organism>
<evidence type="ECO:0000313" key="2">
    <source>
        <dbReference type="Proteomes" id="UP000236047"/>
    </source>
</evidence>
<protein>
    <submittedName>
        <fullName evidence="1">Uncharacterized protein</fullName>
    </submittedName>
</protein>
<reference evidence="2" key="1">
    <citation type="submission" date="2015-09" db="EMBL/GenBank/DDBJ databases">
        <authorList>
            <person name="Graham D.E."/>
            <person name="Mahan K.M."/>
            <person name="Klingeman D.M."/>
            <person name="Fida T."/>
            <person name="Giannone R.J."/>
            <person name="Hettich R.L."/>
            <person name="Parry R.J."/>
            <person name="Spain J.C."/>
        </authorList>
    </citation>
    <scope>NUCLEOTIDE SEQUENCE [LARGE SCALE GENOMIC DNA]</scope>
    <source>
        <strain evidence="2">JCM 4701</strain>
    </source>
</reference>
<dbReference type="EMBL" id="LJSN01000003">
    <property type="protein sequence ID" value="PNE36976.1"/>
    <property type="molecule type" value="Genomic_DNA"/>
</dbReference>
<comment type="caution">
    <text evidence="1">The sequence shown here is derived from an EMBL/GenBank/DDBJ whole genome shotgun (WGS) entry which is preliminary data.</text>
</comment>
<accession>A0A2N8P7J0</accession>
<keyword evidence="2" id="KW-1185">Reference proteome</keyword>
<sequence>MLPVSLVNRHVKTLAIIAGTPVWIIISTSPSSNSRCACGSHPPVPVAGGVPGCGSRRRARHLVACCAWFAR</sequence>
<name>A0A2N8P7J0_STRNR</name>
<gene>
    <name evidence="1" type="ORF">AOB60_21220</name>
</gene>